<gene>
    <name evidence="2" type="ORF">C3Y98_08645</name>
</gene>
<protein>
    <recommendedName>
        <fullName evidence="4">YHYH domain-containing protein</fullName>
    </recommendedName>
</protein>
<organism evidence="2 3">
    <name type="scientific">Methylotenera oryzisoli</name>
    <dbReference type="NCBI Taxonomy" id="2080758"/>
    <lineage>
        <taxon>Bacteria</taxon>
        <taxon>Pseudomonadati</taxon>
        <taxon>Pseudomonadota</taxon>
        <taxon>Betaproteobacteria</taxon>
        <taxon>Nitrosomonadales</taxon>
        <taxon>Methylophilaceae</taxon>
        <taxon>Methylotenera</taxon>
    </lineage>
</organism>
<reference evidence="2 3" key="1">
    <citation type="submission" date="2018-02" db="EMBL/GenBank/DDBJ databases">
        <title>A novel lanthanide dependent methylotroph, Methylotenera sp. La3113.</title>
        <authorList>
            <person name="Lv H."/>
            <person name="Tani A."/>
        </authorList>
    </citation>
    <scope>NUCLEOTIDE SEQUENCE [LARGE SCALE GENOMIC DNA]</scope>
    <source>
        <strain evidence="2 3">La3113</strain>
    </source>
</reference>
<dbReference type="OrthoDB" id="5366081at2"/>
<keyword evidence="3" id="KW-1185">Reference proteome</keyword>
<sequence length="71" mass="7492">MKKAKVMALAMLALIVIGVSVVNADMLNPRQPVTFFGGHAHDAEGTHGAPSHGGGLDKYGCHNKSVPYHCH</sequence>
<proteinExistence type="predicted"/>
<feature type="signal peptide" evidence="1">
    <location>
        <begin position="1"/>
        <end position="24"/>
    </location>
</feature>
<dbReference type="EMBL" id="PQVH01000010">
    <property type="protein sequence ID" value="TFW70996.1"/>
    <property type="molecule type" value="Genomic_DNA"/>
</dbReference>
<evidence type="ECO:0000313" key="3">
    <source>
        <dbReference type="Proteomes" id="UP000297706"/>
    </source>
</evidence>
<comment type="caution">
    <text evidence="2">The sequence shown here is derived from an EMBL/GenBank/DDBJ whole genome shotgun (WGS) entry which is preliminary data.</text>
</comment>
<dbReference type="Proteomes" id="UP000297706">
    <property type="component" value="Unassembled WGS sequence"/>
</dbReference>
<keyword evidence="1" id="KW-0732">Signal</keyword>
<accession>A0A4Y9VQG9</accession>
<evidence type="ECO:0000256" key="1">
    <source>
        <dbReference type="SAM" id="SignalP"/>
    </source>
</evidence>
<evidence type="ECO:0000313" key="2">
    <source>
        <dbReference type="EMBL" id="TFW70996.1"/>
    </source>
</evidence>
<feature type="chain" id="PRO_5021490099" description="YHYH domain-containing protein" evidence="1">
    <location>
        <begin position="25"/>
        <end position="71"/>
    </location>
</feature>
<dbReference type="AlphaFoldDB" id="A0A4Y9VQG9"/>
<dbReference type="RefSeq" id="WP_135278175.1">
    <property type="nucleotide sequence ID" value="NZ_PQVH01000010.1"/>
</dbReference>
<name>A0A4Y9VQG9_9PROT</name>
<evidence type="ECO:0008006" key="4">
    <source>
        <dbReference type="Google" id="ProtNLM"/>
    </source>
</evidence>